<feature type="transmembrane region" description="Helical" evidence="6">
    <location>
        <begin position="330"/>
        <end position="353"/>
    </location>
</feature>
<dbReference type="InterPro" id="IPR052714">
    <property type="entry name" value="MFS_Exporter"/>
</dbReference>
<dbReference type="AlphaFoldDB" id="A0A315ZP58"/>
<feature type="transmembrane region" description="Helical" evidence="6">
    <location>
        <begin position="359"/>
        <end position="377"/>
    </location>
</feature>
<feature type="transmembrane region" description="Helical" evidence="6">
    <location>
        <begin position="167"/>
        <end position="185"/>
    </location>
</feature>
<dbReference type="RefSeq" id="WP_109714594.1">
    <property type="nucleotide sequence ID" value="NZ_QGDS01000023.1"/>
</dbReference>
<feature type="transmembrane region" description="Helical" evidence="6">
    <location>
        <begin position="50"/>
        <end position="70"/>
    </location>
</feature>
<evidence type="ECO:0000256" key="4">
    <source>
        <dbReference type="ARBA" id="ARBA00022989"/>
    </source>
</evidence>
<evidence type="ECO:0000256" key="2">
    <source>
        <dbReference type="ARBA" id="ARBA00022448"/>
    </source>
</evidence>
<evidence type="ECO:0000256" key="6">
    <source>
        <dbReference type="SAM" id="Phobius"/>
    </source>
</evidence>
<evidence type="ECO:0000259" key="7">
    <source>
        <dbReference type="PROSITE" id="PS50850"/>
    </source>
</evidence>
<dbReference type="Pfam" id="PF07690">
    <property type="entry name" value="MFS_1"/>
    <property type="match status" value="1"/>
</dbReference>
<organism evidence="8 9">
    <name type="scientific">Faecalicatena contorta</name>
    <dbReference type="NCBI Taxonomy" id="39482"/>
    <lineage>
        <taxon>Bacteria</taxon>
        <taxon>Bacillati</taxon>
        <taxon>Bacillota</taxon>
        <taxon>Clostridia</taxon>
        <taxon>Lachnospirales</taxon>
        <taxon>Lachnospiraceae</taxon>
        <taxon>Faecalicatena</taxon>
    </lineage>
</organism>
<dbReference type="PROSITE" id="PS50850">
    <property type="entry name" value="MFS"/>
    <property type="match status" value="1"/>
</dbReference>
<feature type="domain" description="Major facilitator superfamily (MFS) profile" evidence="7">
    <location>
        <begin position="12"/>
        <end position="382"/>
    </location>
</feature>
<keyword evidence="5 6" id="KW-0472">Membrane</keyword>
<accession>A0A315ZP58</accession>
<feature type="transmembrane region" description="Helical" evidence="6">
    <location>
        <begin position="291"/>
        <end position="318"/>
    </location>
</feature>
<dbReference type="GO" id="GO:0005886">
    <property type="term" value="C:plasma membrane"/>
    <property type="evidence" value="ECO:0007669"/>
    <property type="project" value="UniProtKB-SubCell"/>
</dbReference>
<evidence type="ECO:0000313" key="9">
    <source>
        <dbReference type="Proteomes" id="UP000254051"/>
    </source>
</evidence>
<keyword evidence="4 6" id="KW-1133">Transmembrane helix</keyword>
<feature type="transmembrane region" description="Helical" evidence="6">
    <location>
        <begin position="136"/>
        <end position="161"/>
    </location>
</feature>
<keyword evidence="3 6" id="KW-0812">Transmembrane</keyword>
<feature type="transmembrane region" description="Helical" evidence="6">
    <location>
        <begin position="206"/>
        <end position="230"/>
    </location>
</feature>
<evidence type="ECO:0000256" key="5">
    <source>
        <dbReference type="ARBA" id="ARBA00023136"/>
    </source>
</evidence>
<name>A0A315ZP58_9FIRM</name>
<dbReference type="InterPro" id="IPR036259">
    <property type="entry name" value="MFS_trans_sf"/>
</dbReference>
<evidence type="ECO:0000256" key="3">
    <source>
        <dbReference type="ARBA" id="ARBA00022692"/>
    </source>
</evidence>
<feature type="transmembrane region" description="Helical" evidence="6">
    <location>
        <begin position="102"/>
        <end position="124"/>
    </location>
</feature>
<dbReference type="PANTHER" id="PTHR23531:SF1">
    <property type="entry name" value="QUINOLENE RESISTANCE PROTEIN NORA"/>
    <property type="match status" value="1"/>
</dbReference>
<feature type="transmembrane region" description="Helical" evidence="6">
    <location>
        <begin position="77"/>
        <end position="96"/>
    </location>
</feature>
<dbReference type="InterPro" id="IPR005829">
    <property type="entry name" value="Sugar_transporter_CS"/>
</dbReference>
<evidence type="ECO:0000256" key="1">
    <source>
        <dbReference type="ARBA" id="ARBA00004651"/>
    </source>
</evidence>
<dbReference type="Gene3D" id="1.20.1250.20">
    <property type="entry name" value="MFS general substrate transporter like domains"/>
    <property type="match status" value="2"/>
</dbReference>
<keyword evidence="2" id="KW-0813">Transport</keyword>
<gene>
    <name evidence="8" type="ORF">SAMN05216529_12335</name>
</gene>
<dbReference type="EMBL" id="UHJJ01000023">
    <property type="protein sequence ID" value="SUQ16193.1"/>
    <property type="molecule type" value="Genomic_DNA"/>
</dbReference>
<dbReference type="InterPro" id="IPR011701">
    <property type="entry name" value="MFS"/>
</dbReference>
<dbReference type="Proteomes" id="UP000254051">
    <property type="component" value="Unassembled WGS sequence"/>
</dbReference>
<dbReference type="SUPFAM" id="SSF103473">
    <property type="entry name" value="MFS general substrate transporter"/>
    <property type="match status" value="1"/>
</dbReference>
<sequence>MENKKQSLWTKDFIAITVINLLLFCGFQMLLPTLPLFAKSLGGSDTALGWIVGSATIASLIIRPVAGVILDKIGRKGILTAGVFIMILVTLVFGWLPSVGAIIAVRFMHGIGWGMASTASSTIASDKIPKSRFGEGMGYFSLSSSLAMALAPGIALGIFAAHGFKTLTFWSAGLSAAVLLLSFFIRNTQKPELEETKMKAAIYEKTSILPSVIMFLVCVTYGSITGFLSIYAAEAGIQNIGVFFSVYAVTLLVSRPLSGKLTDRFGFSSVIYPGLLFLAGAMVLLSRAASLPAFLVCAAVYGLGLGSVQSSLQAMAIVRAPKERRGAANATFFTGFDGGIGFGSVIGGMIASLAGYSGMYLYLSLFVIFAGILYYLLFTKKRKLDNTGNSLK</sequence>
<keyword evidence="9" id="KW-1185">Reference proteome</keyword>
<dbReference type="GO" id="GO:0022857">
    <property type="term" value="F:transmembrane transporter activity"/>
    <property type="evidence" value="ECO:0007669"/>
    <property type="project" value="InterPro"/>
</dbReference>
<dbReference type="PROSITE" id="PS00216">
    <property type="entry name" value="SUGAR_TRANSPORT_1"/>
    <property type="match status" value="1"/>
</dbReference>
<proteinExistence type="predicted"/>
<dbReference type="PANTHER" id="PTHR23531">
    <property type="entry name" value="QUINOLENE RESISTANCE PROTEIN NORA"/>
    <property type="match status" value="1"/>
</dbReference>
<dbReference type="InterPro" id="IPR020846">
    <property type="entry name" value="MFS_dom"/>
</dbReference>
<feature type="transmembrane region" description="Helical" evidence="6">
    <location>
        <begin position="265"/>
        <end position="285"/>
    </location>
</feature>
<evidence type="ECO:0000313" key="8">
    <source>
        <dbReference type="EMBL" id="SUQ16193.1"/>
    </source>
</evidence>
<dbReference type="CDD" id="cd17489">
    <property type="entry name" value="MFS_YfcJ_like"/>
    <property type="match status" value="1"/>
</dbReference>
<feature type="transmembrane region" description="Helical" evidence="6">
    <location>
        <begin position="12"/>
        <end position="30"/>
    </location>
</feature>
<reference evidence="9" key="1">
    <citation type="submission" date="2017-07" db="EMBL/GenBank/DDBJ databases">
        <authorList>
            <person name="Varghese N."/>
            <person name="Submissions S."/>
        </authorList>
    </citation>
    <scope>NUCLEOTIDE SEQUENCE [LARGE SCALE GENOMIC DNA]</scope>
    <source>
        <strain evidence="9">NLAE-zl-C134</strain>
    </source>
</reference>
<protein>
    <submittedName>
        <fullName evidence="8">Predicted arabinose efflux permease, MFS family</fullName>
    </submittedName>
</protein>
<dbReference type="OrthoDB" id="9814001at2"/>
<feature type="transmembrane region" description="Helical" evidence="6">
    <location>
        <begin position="236"/>
        <end position="253"/>
    </location>
</feature>
<comment type="subcellular location">
    <subcellularLocation>
        <location evidence="1">Cell membrane</location>
        <topology evidence="1">Multi-pass membrane protein</topology>
    </subcellularLocation>
</comment>